<feature type="transmembrane region" description="Helical" evidence="1">
    <location>
        <begin position="12"/>
        <end position="35"/>
    </location>
</feature>
<feature type="transmembrane region" description="Helical" evidence="1">
    <location>
        <begin position="173"/>
        <end position="198"/>
    </location>
</feature>
<evidence type="ECO:0008006" key="4">
    <source>
        <dbReference type="Google" id="ProtNLM"/>
    </source>
</evidence>
<dbReference type="EMBL" id="ML178819">
    <property type="protein sequence ID" value="TFL03853.1"/>
    <property type="molecule type" value="Genomic_DNA"/>
</dbReference>
<feature type="transmembrane region" description="Helical" evidence="1">
    <location>
        <begin position="248"/>
        <end position="273"/>
    </location>
</feature>
<evidence type="ECO:0000313" key="3">
    <source>
        <dbReference type="Proteomes" id="UP000305067"/>
    </source>
</evidence>
<evidence type="ECO:0000256" key="1">
    <source>
        <dbReference type="SAM" id="Phobius"/>
    </source>
</evidence>
<accession>A0A5C3QPE2</accession>
<keyword evidence="1" id="KW-0812">Transmembrane</keyword>
<keyword evidence="3" id="KW-1185">Reference proteome</keyword>
<organism evidence="2 3">
    <name type="scientific">Pterulicium gracile</name>
    <dbReference type="NCBI Taxonomy" id="1884261"/>
    <lineage>
        <taxon>Eukaryota</taxon>
        <taxon>Fungi</taxon>
        <taxon>Dikarya</taxon>
        <taxon>Basidiomycota</taxon>
        <taxon>Agaricomycotina</taxon>
        <taxon>Agaricomycetes</taxon>
        <taxon>Agaricomycetidae</taxon>
        <taxon>Agaricales</taxon>
        <taxon>Pleurotineae</taxon>
        <taxon>Pterulaceae</taxon>
        <taxon>Pterulicium</taxon>
    </lineage>
</organism>
<proteinExistence type="predicted"/>
<feature type="transmembrane region" description="Helical" evidence="1">
    <location>
        <begin position="126"/>
        <end position="153"/>
    </location>
</feature>
<feature type="transmembrane region" description="Helical" evidence="1">
    <location>
        <begin position="219"/>
        <end position="242"/>
    </location>
</feature>
<name>A0A5C3QPE2_9AGAR</name>
<evidence type="ECO:0000313" key="2">
    <source>
        <dbReference type="EMBL" id="TFL03853.1"/>
    </source>
</evidence>
<dbReference type="OrthoDB" id="2896404at2759"/>
<dbReference type="AlphaFoldDB" id="A0A5C3QPE2"/>
<keyword evidence="1" id="KW-1133">Transmembrane helix</keyword>
<protein>
    <recommendedName>
        <fullName evidence="4">G-protein coupled receptors family 1 profile domain-containing protein</fullName>
    </recommendedName>
</protein>
<gene>
    <name evidence="2" type="ORF">BDV98DRAFT_590736</name>
</gene>
<dbReference type="STRING" id="1884261.A0A5C3QPE2"/>
<feature type="transmembrane region" description="Helical" evidence="1">
    <location>
        <begin position="47"/>
        <end position="65"/>
    </location>
</feature>
<dbReference type="Proteomes" id="UP000305067">
    <property type="component" value="Unassembled WGS sequence"/>
</dbReference>
<reference evidence="2 3" key="1">
    <citation type="journal article" date="2019" name="Nat. Ecol. Evol.">
        <title>Megaphylogeny resolves global patterns of mushroom evolution.</title>
        <authorList>
            <person name="Varga T."/>
            <person name="Krizsan K."/>
            <person name="Foldi C."/>
            <person name="Dima B."/>
            <person name="Sanchez-Garcia M."/>
            <person name="Sanchez-Ramirez S."/>
            <person name="Szollosi G.J."/>
            <person name="Szarkandi J.G."/>
            <person name="Papp V."/>
            <person name="Albert L."/>
            <person name="Andreopoulos W."/>
            <person name="Angelini C."/>
            <person name="Antonin V."/>
            <person name="Barry K.W."/>
            <person name="Bougher N.L."/>
            <person name="Buchanan P."/>
            <person name="Buyck B."/>
            <person name="Bense V."/>
            <person name="Catcheside P."/>
            <person name="Chovatia M."/>
            <person name="Cooper J."/>
            <person name="Damon W."/>
            <person name="Desjardin D."/>
            <person name="Finy P."/>
            <person name="Geml J."/>
            <person name="Haridas S."/>
            <person name="Hughes K."/>
            <person name="Justo A."/>
            <person name="Karasinski D."/>
            <person name="Kautmanova I."/>
            <person name="Kiss B."/>
            <person name="Kocsube S."/>
            <person name="Kotiranta H."/>
            <person name="LaButti K.M."/>
            <person name="Lechner B.E."/>
            <person name="Liimatainen K."/>
            <person name="Lipzen A."/>
            <person name="Lukacs Z."/>
            <person name="Mihaltcheva S."/>
            <person name="Morgado L.N."/>
            <person name="Niskanen T."/>
            <person name="Noordeloos M.E."/>
            <person name="Ohm R.A."/>
            <person name="Ortiz-Santana B."/>
            <person name="Ovrebo C."/>
            <person name="Racz N."/>
            <person name="Riley R."/>
            <person name="Savchenko A."/>
            <person name="Shiryaev A."/>
            <person name="Soop K."/>
            <person name="Spirin V."/>
            <person name="Szebenyi C."/>
            <person name="Tomsovsky M."/>
            <person name="Tulloss R.E."/>
            <person name="Uehling J."/>
            <person name="Grigoriev I.V."/>
            <person name="Vagvolgyi C."/>
            <person name="Papp T."/>
            <person name="Martin F.M."/>
            <person name="Miettinen O."/>
            <person name="Hibbett D.S."/>
            <person name="Nagy L.G."/>
        </authorList>
    </citation>
    <scope>NUCLEOTIDE SEQUENCE [LARGE SCALE GENOMIC DNA]</scope>
    <source>
        <strain evidence="2 3">CBS 309.79</strain>
    </source>
</reference>
<feature type="transmembrane region" description="Helical" evidence="1">
    <location>
        <begin position="85"/>
        <end position="105"/>
    </location>
</feature>
<keyword evidence="1" id="KW-0472">Membrane</keyword>
<sequence>MSSRPSAPPLSTAGIIAFDVLMFTGLAISIVALIPPIFAKGVVRTKTWFTLLACNILYCVVHLMLLGRQTGARPDKVLCMAQGGLIYAAPPTLALAALAFVSEGFSKIYIRLSSIVHGHRVQERYIWLMIWAVTILPTLIFWVDSLLAFAYPFTVKRNWSGAFCHIDQNAPTIIASVLTAFFIVGMLCVNVLIVVLIFRRRPSGSLRERMHSSAVPGYAFLRIIIVATIGLVSTLVVQAINWRPNPNVYISLGVVPVALALVFALQKDILYFYMCKRRSSQSDSVRNSGASQPLTA</sequence>